<keyword evidence="3 6" id="KW-0812">Transmembrane</keyword>
<organism evidence="7 8">
    <name type="scientific">Rubellicoccus peritrichatus</name>
    <dbReference type="NCBI Taxonomy" id="3080537"/>
    <lineage>
        <taxon>Bacteria</taxon>
        <taxon>Pseudomonadati</taxon>
        <taxon>Verrucomicrobiota</taxon>
        <taxon>Opitutia</taxon>
        <taxon>Puniceicoccales</taxon>
        <taxon>Cerasicoccaceae</taxon>
        <taxon>Rubellicoccus</taxon>
    </lineage>
</organism>
<feature type="transmembrane region" description="Helical" evidence="6">
    <location>
        <begin position="312"/>
        <end position="335"/>
    </location>
</feature>
<feature type="transmembrane region" description="Helical" evidence="6">
    <location>
        <begin position="186"/>
        <end position="207"/>
    </location>
</feature>
<evidence type="ECO:0000256" key="3">
    <source>
        <dbReference type="ARBA" id="ARBA00022692"/>
    </source>
</evidence>
<dbReference type="GO" id="GO:0005886">
    <property type="term" value="C:plasma membrane"/>
    <property type="evidence" value="ECO:0007669"/>
    <property type="project" value="UniProtKB-SubCell"/>
</dbReference>
<gene>
    <name evidence="7" type="ORF">RZN69_02895</name>
</gene>
<dbReference type="PANTHER" id="PTHR30250:SF26">
    <property type="entry name" value="PSMA PROTEIN"/>
    <property type="match status" value="1"/>
</dbReference>
<evidence type="ECO:0000256" key="4">
    <source>
        <dbReference type="ARBA" id="ARBA00022989"/>
    </source>
</evidence>
<accession>A0AAQ3L9Y5</accession>
<evidence type="ECO:0000256" key="6">
    <source>
        <dbReference type="SAM" id="Phobius"/>
    </source>
</evidence>
<comment type="subcellular location">
    <subcellularLocation>
        <location evidence="1">Cell membrane</location>
        <topology evidence="1">Multi-pass membrane protein</topology>
    </subcellularLocation>
</comment>
<dbReference type="RefSeq" id="WP_317834504.1">
    <property type="nucleotide sequence ID" value="NZ_CP136920.1"/>
</dbReference>
<feature type="transmembrane region" description="Helical" evidence="6">
    <location>
        <begin position="469"/>
        <end position="490"/>
    </location>
</feature>
<evidence type="ECO:0000256" key="2">
    <source>
        <dbReference type="ARBA" id="ARBA00022475"/>
    </source>
</evidence>
<dbReference type="EMBL" id="CP136920">
    <property type="protein sequence ID" value="WOO42020.1"/>
    <property type="molecule type" value="Genomic_DNA"/>
</dbReference>
<dbReference type="InterPro" id="IPR050833">
    <property type="entry name" value="Poly_Biosynth_Transport"/>
</dbReference>
<evidence type="ECO:0000313" key="7">
    <source>
        <dbReference type="EMBL" id="WOO42020.1"/>
    </source>
</evidence>
<name>A0AAQ3L9Y5_9BACT</name>
<evidence type="ECO:0000256" key="5">
    <source>
        <dbReference type="ARBA" id="ARBA00023136"/>
    </source>
</evidence>
<dbReference type="PANTHER" id="PTHR30250">
    <property type="entry name" value="PST FAMILY PREDICTED COLANIC ACID TRANSPORTER"/>
    <property type="match status" value="1"/>
</dbReference>
<evidence type="ECO:0000256" key="1">
    <source>
        <dbReference type="ARBA" id="ARBA00004651"/>
    </source>
</evidence>
<feature type="transmembrane region" description="Helical" evidence="6">
    <location>
        <begin position="219"/>
        <end position="239"/>
    </location>
</feature>
<feature type="transmembrane region" description="Helical" evidence="6">
    <location>
        <begin position="9"/>
        <end position="31"/>
    </location>
</feature>
<proteinExistence type="predicted"/>
<dbReference type="KEGG" id="puo:RZN69_02895"/>
<feature type="transmembrane region" description="Helical" evidence="6">
    <location>
        <begin position="43"/>
        <end position="65"/>
    </location>
</feature>
<keyword evidence="2" id="KW-1003">Cell membrane</keyword>
<dbReference type="Proteomes" id="UP001304300">
    <property type="component" value="Chromosome"/>
</dbReference>
<reference evidence="7 8" key="1">
    <citation type="submission" date="2023-10" db="EMBL/GenBank/DDBJ databases">
        <title>Rubellicoccus peritrichatus gen. nov., sp. nov., isolated from an algae of coral reef tank.</title>
        <authorList>
            <person name="Luo J."/>
        </authorList>
    </citation>
    <scope>NUCLEOTIDE SEQUENCE [LARGE SCALE GENOMIC DNA]</scope>
    <source>
        <strain evidence="7 8">CR14</strain>
    </source>
</reference>
<feature type="transmembrane region" description="Helical" evidence="6">
    <location>
        <begin position="251"/>
        <end position="269"/>
    </location>
</feature>
<sequence>MTAEWKRRFWANTGSSYIAMATRLLLGLLLFRQLFTHLNDEQFGFWSLIWSLFGYGVLLDFGFGFTAQKAVAEKTANGDMEGLSRLLATIFWCFIGLSAFILITFFSIRGPFLASIDVTPEYHDQFGQAYLIFFCGLALMFPLGLFPEMLRGLQRIDLANWVSTANTIVHFVFLVGALWAEWSFPAIMAISVISSIIPNIAAACMAMKRLPKVSLSPRFFTLSSVKSQMSFSMAAYLITFSNLLMAKSDQLVIGLTLGVGAVTIYQAGYKMGEMLNLFSVQLQSALSPAAADLHARSDRKGLRELFIRSSRLTLLLITPFYVLTAVFLESLIQLLTGLETVPAETYWTGQALALAIYSSQLTNSSAKRILMMTGREKALLGLSIGDAVANVGLSVILAYQLGVAGVGLGTLIPTVMVGWLLVLPLAMRDLNVGLGEFLLYNLSGVWKPLLAFAVVLLFLLTVIPTPENGGFLSIAWRSVLALIPCLLLSYKTLREMTS</sequence>
<feature type="transmembrane region" description="Helical" evidence="6">
    <location>
        <begin position="128"/>
        <end position="146"/>
    </location>
</feature>
<feature type="transmembrane region" description="Helical" evidence="6">
    <location>
        <begin position="438"/>
        <end position="463"/>
    </location>
</feature>
<evidence type="ECO:0000313" key="8">
    <source>
        <dbReference type="Proteomes" id="UP001304300"/>
    </source>
</evidence>
<keyword evidence="5 6" id="KW-0472">Membrane</keyword>
<keyword evidence="8" id="KW-1185">Reference proteome</keyword>
<feature type="transmembrane region" description="Helical" evidence="6">
    <location>
        <begin position="86"/>
        <end position="108"/>
    </location>
</feature>
<feature type="transmembrane region" description="Helical" evidence="6">
    <location>
        <begin position="378"/>
        <end position="399"/>
    </location>
</feature>
<protein>
    <submittedName>
        <fullName evidence="7">Oligosaccharide flippase family protein</fullName>
    </submittedName>
</protein>
<dbReference type="Pfam" id="PF13440">
    <property type="entry name" value="Polysacc_synt_3"/>
    <property type="match status" value="1"/>
</dbReference>
<keyword evidence="4 6" id="KW-1133">Transmembrane helix</keyword>
<feature type="transmembrane region" description="Helical" evidence="6">
    <location>
        <begin position="405"/>
        <end position="426"/>
    </location>
</feature>
<feature type="transmembrane region" description="Helical" evidence="6">
    <location>
        <begin position="158"/>
        <end position="180"/>
    </location>
</feature>
<dbReference type="AlphaFoldDB" id="A0AAQ3L9Y5"/>
<feature type="transmembrane region" description="Helical" evidence="6">
    <location>
        <begin position="347"/>
        <end position="366"/>
    </location>
</feature>